<feature type="compositionally biased region" description="Basic and acidic residues" evidence="1">
    <location>
        <begin position="144"/>
        <end position="155"/>
    </location>
</feature>
<feature type="region of interest" description="Disordered" evidence="1">
    <location>
        <begin position="115"/>
        <end position="179"/>
    </location>
</feature>
<keyword evidence="3" id="KW-1185">Reference proteome</keyword>
<feature type="compositionally biased region" description="Low complexity" evidence="1">
    <location>
        <begin position="79"/>
        <end position="90"/>
    </location>
</feature>
<evidence type="ECO:0000313" key="3">
    <source>
        <dbReference type="Proteomes" id="UP001362999"/>
    </source>
</evidence>
<gene>
    <name evidence="2" type="ORF">R3P38DRAFT_3467670</name>
</gene>
<proteinExistence type="predicted"/>
<protein>
    <submittedName>
        <fullName evidence="2">Uncharacterized protein</fullName>
    </submittedName>
</protein>
<name>A0AAW0CNC7_9AGAR</name>
<feature type="region of interest" description="Disordered" evidence="1">
    <location>
        <begin position="54"/>
        <end position="94"/>
    </location>
</feature>
<feature type="compositionally biased region" description="Basic and acidic residues" evidence="1">
    <location>
        <begin position="12"/>
        <end position="27"/>
    </location>
</feature>
<evidence type="ECO:0000256" key="1">
    <source>
        <dbReference type="SAM" id="MobiDB-lite"/>
    </source>
</evidence>
<comment type="caution">
    <text evidence="2">The sequence shown here is derived from an EMBL/GenBank/DDBJ whole genome shotgun (WGS) entry which is preliminary data.</text>
</comment>
<organism evidence="2 3">
    <name type="scientific">Favolaschia claudopus</name>
    <dbReference type="NCBI Taxonomy" id="2862362"/>
    <lineage>
        <taxon>Eukaryota</taxon>
        <taxon>Fungi</taxon>
        <taxon>Dikarya</taxon>
        <taxon>Basidiomycota</taxon>
        <taxon>Agaricomycotina</taxon>
        <taxon>Agaricomycetes</taxon>
        <taxon>Agaricomycetidae</taxon>
        <taxon>Agaricales</taxon>
        <taxon>Marasmiineae</taxon>
        <taxon>Mycenaceae</taxon>
        <taxon>Favolaschia</taxon>
    </lineage>
</organism>
<dbReference type="Proteomes" id="UP001362999">
    <property type="component" value="Unassembled WGS sequence"/>
</dbReference>
<evidence type="ECO:0000313" key="2">
    <source>
        <dbReference type="EMBL" id="KAK7039519.1"/>
    </source>
</evidence>
<dbReference type="AlphaFoldDB" id="A0AAW0CNC7"/>
<dbReference type="EMBL" id="JAWWNJ010000016">
    <property type="protein sequence ID" value="KAK7039519.1"/>
    <property type="molecule type" value="Genomic_DNA"/>
</dbReference>
<reference evidence="2 3" key="1">
    <citation type="journal article" date="2024" name="J Genomics">
        <title>Draft genome sequencing and assembly of Favolaschia claudopus CIRM-BRFM 2984 isolated from oak limbs.</title>
        <authorList>
            <person name="Navarro D."/>
            <person name="Drula E."/>
            <person name="Chaduli D."/>
            <person name="Cazenave R."/>
            <person name="Ahrendt S."/>
            <person name="Wang J."/>
            <person name="Lipzen A."/>
            <person name="Daum C."/>
            <person name="Barry K."/>
            <person name="Grigoriev I.V."/>
            <person name="Favel A."/>
            <person name="Rosso M.N."/>
            <person name="Martin F."/>
        </authorList>
    </citation>
    <scope>NUCLEOTIDE SEQUENCE [LARGE SCALE GENOMIC DNA]</scope>
    <source>
        <strain evidence="2 3">CIRM-BRFM 2984</strain>
    </source>
</reference>
<feature type="region of interest" description="Disordered" evidence="1">
    <location>
        <begin position="1"/>
        <end position="33"/>
    </location>
</feature>
<feature type="region of interest" description="Disordered" evidence="1">
    <location>
        <begin position="191"/>
        <end position="228"/>
    </location>
</feature>
<sequence length="228" mass="24337">MDGCRSTLGTPEIKETGEVRDRDKGRAAEMNTEAIHLEGSGAEMRKGGGETVLGTEKHRKYTGNKDHGSKTSLAASTDPNANNSAPAKASMGREASATAYDGAANITLRHVRLPNQRAHMQTQAQTQTRARMNSKKGSTCAREPGTRKQPNKEQVRGSPFVKGLVGRIGQQDSSGKGWNEVVFMSSMERKIRKRGWAGASPSASNSVSEGRAGPEETQSLSQGLAGKQ</sequence>
<feature type="compositionally biased region" description="Low complexity" evidence="1">
    <location>
        <begin position="116"/>
        <end position="131"/>
    </location>
</feature>
<accession>A0AAW0CNC7</accession>